<evidence type="ECO:0000313" key="2">
    <source>
        <dbReference type="Proteomes" id="UP000054560"/>
    </source>
</evidence>
<organism evidence="1 2">
    <name type="scientific">Sphaeroforma arctica JP610</name>
    <dbReference type="NCBI Taxonomy" id="667725"/>
    <lineage>
        <taxon>Eukaryota</taxon>
        <taxon>Ichthyosporea</taxon>
        <taxon>Ichthyophonida</taxon>
        <taxon>Sphaeroforma</taxon>
    </lineage>
</organism>
<reference evidence="1 2" key="1">
    <citation type="submission" date="2011-02" db="EMBL/GenBank/DDBJ databases">
        <title>The Genome Sequence of Sphaeroforma arctica JP610.</title>
        <authorList>
            <consortium name="The Broad Institute Genome Sequencing Platform"/>
            <person name="Russ C."/>
            <person name="Cuomo C."/>
            <person name="Young S.K."/>
            <person name="Zeng Q."/>
            <person name="Gargeya S."/>
            <person name="Alvarado L."/>
            <person name="Berlin A."/>
            <person name="Chapman S.B."/>
            <person name="Chen Z."/>
            <person name="Freedman E."/>
            <person name="Gellesch M."/>
            <person name="Goldberg J."/>
            <person name="Griggs A."/>
            <person name="Gujja S."/>
            <person name="Heilman E."/>
            <person name="Heiman D."/>
            <person name="Howarth C."/>
            <person name="Mehta T."/>
            <person name="Neiman D."/>
            <person name="Pearson M."/>
            <person name="Roberts A."/>
            <person name="Saif S."/>
            <person name="Shea T."/>
            <person name="Shenoy N."/>
            <person name="Sisk P."/>
            <person name="Stolte C."/>
            <person name="Sykes S."/>
            <person name="White J."/>
            <person name="Yandava C."/>
            <person name="Burger G."/>
            <person name="Gray M.W."/>
            <person name="Holland P.W.H."/>
            <person name="King N."/>
            <person name="Lang F.B.F."/>
            <person name="Roger A.J."/>
            <person name="Ruiz-Trillo I."/>
            <person name="Haas B."/>
            <person name="Nusbaum C."/>
            <person name="Birren B."/>
        </authorList>
    </citation>
    <scope>NUCLEOTIDE SEQUENCE [LARGE SCALE GENOMIC DNA]</scope>
    <source>
        <strain evidence="1 2">JP610</strain>
    </source>
</reference>
<gene>
    <name evidence="1" type="ORF">SARC_01755</name>
</gene>
<dbReference type="RefSeq" id="XP_014159998.1">
    <property type="nucleotide sequence ID" value="XM_014304523.1"/>
</dbReference>
<name>A0A0L0GB39_9EUKA</name>
<dbReference type="Proteomes" id="UP000054560">
    <property type="component" value="Unassembled WGS sequence"/>
</dbReference>
<proteinExistence type="predicted"/>
<evidence type="ECO:0000313" key="1">
    <source>
        <dbReference type="EMBL" id="KNC86096.1"/>
    </source>
</evidence>
<accession>A0A0L0GB39</accession>
<dbReference type="EMBL" id="KQ241668">
    <property type="protein sequence ID" value="KNC86096.1"/>
    <property type="molecule type" value="Genomic_DNA"/>
</dbReference>
<dbReference type="AlphaFoldDB" id="A0A0L0GB39"/>
<dbReference type="GeneID" id="25902259"/>
<sequence length="109" mass="12479">MWRPGFTHTGEWHAFNEHLGPPPVKEVTDQMLEDHLAECAAADCTSVRAFLCPLVSDTYYGSKIFAVLRRNQDVHTRQLSFFDEASSEREQSAFNSLHKFAGFARRHHS</sequence>
<keyword evidence="2" id="KW-1185">Reference proteome</keyword>
<protein>
    <submittedName>
        <fullName evidence="1">Uncharacterized protein</fullName>
    </submittedName>
</protein>